<evidence type="ECO:0000256" key="1">
    <source>
        <dbReference type="ARBA" id="ARBA00004141"/>
    </source>
</evidence>
<dbReference type="PANTHER" id="PTHR10361">
    <property type="entry name" value="SODIUM-BILE ACID COTRANSPORTER"/>
    <property type="match status" value="1"/>
</dbReference>
<dbReference type="PANTHER" id="PTHR10361:SF28">
    <property type="entry name" value="P3 PROTEIN-RELATED"/>
    <property type="match status" value="1"/>
</dbReference>
<feature type="transmembrane region" description="Helical" evidence="7">
    <location>
        <begin position="407"/>
        <end position="430"/>
    </location>
</feature>
<comment type="similarity">
    <text evidence="2">Belongs to the bile acid:sodium symporter (BASS) (TC 2.A.28) family.</text>
</comment>
<reference evidence="10" key="3">
    <citation type="submission" date="2015-06" db="UniProtKB">
        <authorList>
            <consortium name="EnsemblMetazoa"/>
        </authorList>
    </citation>
    <scope>IDENTIFICATION</scope>
</reference>
<dbReference type="OMA" id="AWMAHFR"/>
<keyword evidence="8" id="KW-0732">Signal</keyword>
<dbReference type="Proteomes" id="UP000014760">
    <property type="component" value="Unassembled WGS sequence"/>
</dbReference>
<name>R7UNZ8_CAPTE</name>
<evidence type="ECO:0000256" key="2">
    <source>
        <dbReference type="ARBA" id="ARBA00006528"/>
    </source>
</evidence>
<evidence type="ECO:0000313" key="11">
    <source>
        <dbReference type="Proteomes" id="UP000014760"/>
    </source>
</evidence>
<feature type="transmembrane region" description="Helical" evidence="7">
    <location>
        <begin position="187"/>
        <end position="206"/>
    </location>
</feature>
<dbReference type="FunCoup" id="R7UNZ8">
    <property type="interactions" value="136"/>
</dbReference>
<feature type="signal peptide" evidence="8">
    <location>
        <begin position="1"/>
        <end position="21"/>
    </location>
</feature>
<dbReference type="GO" id="GO:0015293">
    <property type="term" value="F:symporter activity"/>
    <property type="evidence" value="ECO:0007669"/>
    <property type="project" value="UniProtKB-KW"/>
</dbReference>
<evidence type="ECO:0000256" key="7">
    <source>
        <dbReference type="SAM" id="Phobius"/>
    </source>
</evidence>
<gene>
    <name evidence="9" type="ORF">CAPTEDRAFT_184131</name>
</gene>
<comment type="subcellular location">
    <subcellularLocation>
        <location evidence="1">Membrane</location>
        <topology evidence="1">Multi-pass membrane protein</topology>
    </subcellularLocation>
</comment>
<dbReference type="Pfam" id="PF01758">
    <property type="entry name" value="SBF"/>
    <property type="match status" value="1"/>
</dbReference>
<dbReference type="InterPro" id="IPR004710">
    <property type="entry name" value="Bilac:Na_transpt"/>
</dbReference>
<keyword evidence="4" id="KW-0813">Transport</keyword>
<evidence type="ECO:0000256" key="3">
    <source>
        <dbReference type="ARBA" id="ARBA00022692"/>
    </source>
</evidence>
<protein>
    <submittedName>
        <fullName evidence="9 10">Uncharacterized protein</fullName>
    </submittedName>
</protein>
<feature type="transmembrane region" description="Helical" evidence="7">
    <location>
        <begin position="347"/>
        <end position="370"/>
    </location>
</feature>
<evidence type="ECO:0000256" key="6">
    <source>
        <dbReference type="ARBA" id="ARBA00023136"/>
    </source>
</evidence>
<dbReference type="OrthoDB" id="203097at2759"/>
<feature type="transmembrane region" description="Helical" evidence="7">
    <location>
        <begin position="317"/>
        <end position="341"/>
    </location>
</feature>
<proteinExistence type="inferred from homology"/>
<evidence type="ECO:0000256" key="8">
    <source>
        <dbReference type="SAM" id="SignalP"/>
    </source>
</evidence>
<dbReference type="GO" id="GO:0016020">
    <property type="term" value="C:membrane"/>
    <property type="evidence" value="ECO:0007669"/>
    <property type="project" value="UniProtKB-SubCell"/>
</dbReference>
<feature type="transmembrane region" description="Helical" evidence="7">
    <location>
        <begin position="286"/>
        <end position="305"/>
    </location>
</feature>
<feature type="chain" id="PRO_5008788208" evidence="8">
    <location>
        <begin position="22"/>
        <end position="480"/>
    </location>
</feature>
<keyword evidence="6 7" id="KW-0472">Membrane</keyword>
<keyword evidence="5 7" id="KW-1133">Transmembrane helix</keyword>
<dbReference type="HOGENOM" id="CLU_032687_0_0_1"/>
<keyword evidence="4" id="KW-0769">Symport</keyword>
<organism evidence="9">
    <name type="scientific">Capitella teleta</name>
    <name type="common">Polychaete worm</name>
    <dbReference type="NCBI Taxonomy" id="283909"/>
    <lineage>
        <taxon>Eukaryota</taxon>
        <taxon>Metazoa</taxon>
        <taxon>Spiralia</taxon>
        <taxon>Lophotrochozoa</taxon>
        <taxon>Annelida</taxon>
        <taxon>Polychaeta</taxon>
        <taxon>Sedentaria</taxon>
        <taxon>Scolecida</taxon>
        <taxon>Capitellidae</taxon>
        <taxon>Capitella</taxon>
    </lineage>
</organism>
<dbReference type="InterPro" id="IPR038770">
    <property type="entry name" value="Na+/solute_symporter_sf"/>
</dbReference>
<feature type="transmembrane region" description="Helical" evidence="7">
    <location>
        <begin position="245"/>
        <end position="266"/>
    </location>
</feature>
<keyword evidence="11" id="KW-1185">Reference proteome</keyword>
<dbReference type="InterPro" id="IPR002657">
    <property type="entry name" value="BilAc:Na_symport/Acr3"/>
</dbReference>
<dbReference type="Gene3D" id="1.20.1530.20">
    <property type="match status" value="1"/>
</dbReference>
<evidence type="ECO:0000256" key="4">
    <source>
        <dbReference type="ARBA" id="ARBA00022847"/>
    </source>
</evidence>
<sequence length="480" mass="52293">MCSGLWRTVVFCLIFSGSTLCQDENVYLSTEQATIFEFYPPFIEGLVVGDQQIVRVSAKSNASILNTVTADPLLSGAVIRVIPVEEHPDIVLVHHNGSTIDSSGNISFEFKVEGLFLGRTSLQIVTVELEDDRIISTYPPYPVAVVRPPRMVDSLFIGLVMTIVMLGNIGMGCKVEIEVVKEVLRKPIAPVIGFLCQFMIMPLMSFTLLKVFGFSGGIGLGFFATGCSPAGGSSNMYTYLLKGDVSLSVTMTLISVIASLGMMPLWLMTLGRFIVDERVKIPYGNIFATLAGILIPVGLGLLIQYKKPTWAKKISRVLRPFFVVLLLVVFTMGVATNLYIFRVISPFLILAACLLPYLSFALASLFAFICRQPANRILTIAIETAIQNTGLPIILMKLSLSQPEADLSAVSPVAIACFMPIPLWIAFSVMEIRKRCCAKQDAELVPAEDLEDPKIVKNGDTNLEVAANGNMATPAEEAKC</sequence>
<reference evidence="9 11" key="2">
    <citation type="journal article" date="2013" name="Nature">
        <title>Insights into bilaterian evolution from three spiralian genomes.</title>
        <authorList>
            <person name="Simakov O."/>
            <person name="Marletaz F."/>
            <person name="Cho S.J."/>
            <person name="Edsinger-Gonzales E."/>
            <person name="Havlak P."/>
            <person name="Hellsten U."/>
            <person name="Kuo D.H."/>
            <person name="Larsson T."/>
            <person name="Lv J."/>
            <person name="Arendt D."/>
            <person name="Savage R."/>
            <person name="Osoegawa K."/>
            <person name="de Jong P."/>
            <person name="Grimwood J."/>
            <person name="Chapman J.A."/>
            <person name="Shapiro H."/>
            <person name="Aerts A."/>
            <person name="Otillar R.P."/>
            <person name="Terry A.Y."/>
            <person name="Boore J.L."/>
            <person name="Grigoriev I.V."/>
            <person name="Lindberg D.R."/>
            <person name="Seaver E.C."/>
            <person name="Weisblat D.A."/>
            <person name="Putnam N.H."/>
            <person name="Rokhsar D.S."/>
        </authorList>
    </citation>
    <scope>NUCLEOTIDE SEQUENCE</scope>
    <source>
        <strain evidence="9 11">I ESC-2004</strain>
    </source>
</reference>
<dbReference type="EMBL" id="AMQN01001312">
    <property type="status" value="NOT_ANNOTATED_CDS"/>
    <property type="molecule type" value="Genomic_DNA"/>
</dbReference>
<keyword evidence="3 7" id="KW-0812">Transmembrane</keyword>
<dbReference type="EnsemblMetazoa" id="CapteT184131">
    <property type="protein sequence ID" value="CapteP184131"/>
    <property type="gene ID" value="CapteG184131"/>
</dbReference>
<reference evidence="11" key="1">
    <citation type="submission" date="2012-12" db="EMBL/GenBank/DDBJ databases">
        <authorList>
            <person name="Hellsten U."/>
            <person name="Grimwood J."/>
            <person name="Chapman J.A."/>
            <person name="Shapiro H."/>
            <person name="Aerts A."/>
            <person name="Otillar R.P."/>
            <person name="Terry A.Y."/>
            <person name="Boore J.L."/>
            <person name="Simakov O."/>
            <person name="Marletaz F."/>
            <person name="Cho S.-J."/>
            <person name="Edsinger-Gonzales E."/>
            <person name="Havlak P."/>
            <person name="Kuo D.-H."/>
            <person name="Larsson T."/>
            <person name="Lv J."/>
            <person name="Arendt D."/>
            <person name="Savage R."/>
            <person name="Osoegawa K."/>
            <person name="de Jong P."/>
            <person name="Lindberg D.R."/>
            <person name="Seaver E.C."/>
            <person name="Weisblat D.A."/>
            <person name="Putnam N.H."/>
            <person name="Grigoriev I.V."/>
            <person name="Rokhsar D.S."/>
        </authorList>
    </citation>
    <scope>NUCLEOTIDE SEQUENCE</scope>
    <source>
        <strain evidence="11">I ESC-2004</strain>
    </source>
</reference>
<dbReference type="AlphaFoldDB" id="R7UNZ8"/>
<dbReference type="EMBL" id="KB301364">
    <property type="protein sequence ID" value="ELU05652.1"/>
    <property type="molecule type" value="Genomic_DNA"/>
</dbReference>
<evidence type="ECO:0000313" key="9">
    <source>
        <dbReference type="EMBL" id="ELU05652.1"/>
    </source>
</evidence>
<evidence type="ECO:0000313" key="10">
    <source>
        <dbReference type="EnsemblMetazoa" id="CapteP184131"/>
    </source>
</evidence>
<accession>R7UNZ8</accession>
<feature type="transmembrane region" description="Helical" evidence="7">
    <location>
        <begin position="155"/>
        <end position="175"/>
    </location>
</feature>
<evidence type="ECO:0000256" key="5">
    <source>
        <dbReference type="ARBA" id="ARBA00022989"/>
    </source>
</evidence>
<feature type="transmembrane region" description="Helical" evidence="7">
    <location>
        <begin position="212"/>
        <end position="233"/>
    </location>
</feature>